<evidence type="ECO:0000256" key="2">
    <source>
        <dbReference type="ARBA" id="ARBA00023015"/>
    </source>
</evidence>
<keyword evidence="2" id="KW-0805">Transcription regulation</keyword>
<dbReference type="GO" id="GO:0000981">
    <property type="term" value="F:DNA-binding transcription factor activity, RNA polymerase II-specific"/>
    <property type="evidence" value="ECO:0007669"/>
    <property type="project" value="TreeGrafter"/>
</dbReference>
<proteinExistence type="predicted"/>
<keyword evidence="4" id="KW-0804">Transcription</keyword>
<keyword evidence="5" id="KW-0539">Nucleus</keyword>
<dbReference type="AlphaFoldDB" id="A0A8S3Z690"/>
<evidence type="ECO:0000256" key="1">
    <source>
        <dbReference type="ARBA" id="ARBA00004123"/>
    </source>
</evidence>
<dbReference type="Proteomes" id="UP000678393">
    <property type="component" value="Unassembled WGS sequence"/>
</dbReference>
<dbReference type="InterPro" id="IPR052207">
    <property type="entry name" value="Max-like/E-box_TFs"/>
</dbReference>
<keyword evidence="3" id="KW-0238">DNA-binding</keyword>
<sequence>MAVDDMRPVYSHRSMVDIKQELPNASEPRSKTIHSGHFMVSRVHDANNDDDEEEATSPFSDDSKGFDFFTASKETSTTYNFANTNNQAVGIDASLTKLFECMTLAYSGKITSPKWKQFRGLHLSQKQRIRLNNLIWREWHMQYIYGKNPMVCQFATPLSDHIHSKPEAVVLEGKYWKRQLDAVTAEYKKWRRYFRERVRQLPHFNFQENMALSEWELLERVKDVTFIPHSSGSYVSSTDLNLLQADITDMDFTSELFASLNQPFAFPNPRELSQLGYADFIQPGLIQLQPNLEEFMDIDTMQEWFGSKMPSAFSAAFSSAFSSAFTPEPSPPAAESSL</sequence>
<evidence type="ECO:0000256" key="3">
    <source>
        <dbReference type="ARBA" id="ARBA00023125"/>
    </source>
</evidence>
<dbReference type="GO" id="GO:0005634">
    <property type="term" value="C:nucleus"/>
    <property type="evidence" value="ECO:0007669"/>
    <property type="project" value="UniProtKB-SubCell"/>
</dbReference>
<accession>A0A8S3Z690</accession>
<dbReference type="PANTHER" id="PTHR15741">
    <property type="entry name" value="BASIC HELIX-LOOP-HELIX ZIP TRANSCRIPTION FACTOR"/>
    <property type="match status" value="1"/>
</dbReference>
<organism evidence="6 7">
    <name type="scientific">Candidula unifasciata</name>
    <dbReference type="NCBI Taxonomy" id="100452"/>
    <lineage>
        <taxon>Eukaryota</taxon>
        <taxon>Metazoa</taxon>
        <taxon>Spiralia</taxon>
        <taxon>Lophotrochozoa</taxon>
        <taxon>Mollusca</taxon>
        <taxon>Gastropoda</taxon>
        <taxon>Heterobranchia</taxon>
        <taxon>Euthyneura</taxon>
        <taxon>Panpulmonata</taxon>
        <taxon>Eupulmonata</taxon>
        <taxon>Stylommatophora</taxon>
        <taxon>Helicina</taxon>
        <taxon>Helicoidea</taxon>
        <taxon>Geomitridae</taxon>
        <taxon>Candidula</taxon>
    </lineage>
</organism>
<comment type="caution">
    <text evidence="6">The sequence shown here is derived from an EMBL/GenBank/DDBJ whole genome shotgun (WGS) entry which is preliminary data.</text>
</comment>
<gene>
    <name evidence="6" type="ORF">CUNI_LOCUS10247</name>
</gene>
<reference evidence="6" key="1">
    <citation type="submission" date="2021-04" db="EMBL/GenBank/DDBJ databases">
        <authorList>
            <consortium name="Molecular Ecology Group"/>
        </authorList>
    </citation>
    <scope>NUCLEOTIDE SEQUENCE</scope>
</reference>
<dbReference type="CDD" id="cd21739">
    <property type="entry name" value="NES2-NLS_ChREBP-like"/>
    <property type="match status" value="1"/>
</dbReference>
<dbReference type="OrthoDB" id="6086776at2759"/>
<evidence type="ECO:0000313" key="7">
    <source>
        <dbReference type="Proteomes" id="UP000678393"/>
    </source>
</evidence>
<evidence type="ECO:0000256" key="4">
    <source>
        <dbReference type="ARBA" id="ARBA00023163"/>
    </source>
</evidence>
<dbReference type="PANTHER" id="PTHR15741:SF37">
    <property type="entry name" value="LD38259P"/>
    <property type="match status" value="1"/>
</dbReference>
<feature type="non-terminal residue" evidence="6">
    <location>
        <position position="338"/>
    </location>
</feature>
<evidence type="ECO:0008006" key="8">
    <source>
        <dbReference type="Google" id="ProtNLM"/>
    </source>
</evidence>
<dbReference type="EMBL" id="CAJHNH020001846">
    <property type="protein sequence ID" value="CAG5124689.1"/>
    <property type="molecule type" value="Genomic_DNA"/>
</dbReference>
<evidence type="ECO:0000313" key="6">
    <source>
        <dbReference type="EMBL" id="CAG5124689.1"/>
    </source>
</evidence>
<name>A0A8S3Z690_9EUPU</name>
<evidence type="ECO:0000256" key="5">
    <source>
        <dbReference type="ARBA" id="ARBA00023242"/>
    </source>
</evidence>
<keyword evidence="7" id="KW-1185">Reference proteome</keyword>
<protein>
    <recommendedName>
        <fullName evidence="8">MLX-interacting protein</fullName>
    </recommendedName>
</protein>
<dbReference type="GO" id="GO:0000978">
    <property type="term" value="F:RNA polymerase II cis-regulatory region sequence-specific DNA binding"/>
    <property type="evidence" value="ECO:0007669"/>
    <property type="project" value="TreeGrafter"/>
</dbReference>
<comment type="subcellular location">
    <subcellularLocation>
        <location evidence="1">Nucleus</location>
    </subcellularLocation>
</comment>